<evidence type="ECO:0000256" key="3">
    <source>
        <dbReference type="ARBA" id="ARBA00022679"/>
    </source>
</evidence>
<accession>K1WPK9</accession>
<evidence type="ECO:0000259" key="12">
    <source>
        <dbReference type="Pfam" id="PF13880"/>
    </source>
</evidence>
<evidence type="ECO:0000256" key="10">
    <source>
        <dbReference type="SAM" id="MobiDB-lite"/>
    </source>
</evidence>
<dbReference type="STRING" id="1072389.K1WPK9"/>
<evidence type="ECO:0000256" key="1">
    <source>
        <dbReference type="ARBA" id="ARBA00004123"/>
    </source>
</evidence>
<dbReference type="OrthoDB" id="428854at2759"/>
<evidence type="ECO:0000256" key="7">
    <source>
        <dbReference type="ARBA" id="ARBA00023242"/>
    </source>
</evidence>
<feature type="compositionally biased region" description="Basic residues" evidence="10">
    <location>
        <begin position="119"/>
        <end position="131"/>
    </location>
</feature>
<feature type="domain" description="N-acetyltransferase ESCO zinc-finger" evidence="11">
    <location>
        <begin position="218"/>
        <end position="254"/>
    </location>
</feature>
<keyword evidence="4" id="KW-0479">Metal-binding</keyword>
<name>K1WPK9_MARBU</name>
<keyword evidence="3" id="KW-0808">Transferase</keyword>
<dbReference type="Pfam" id="PF13880">
    <property type="entry name" value="Acetyltransf_13"/>
    <property type="match status" value="1"/>
</dbReference>
<keyword evidence="5" id="KW-0863">Zinc-finger</keyword>
<dbReference type="InParanoid" id="K1WPK9"/>
<organism evidence="13 14">
    <name type="scientific">Marssonina brunnea f. sp. multigermtubi (strain MB_m1)</name>
    <name type="common">Marssonina leaf spot fungus</name>
    <dbReference type="NCBI Taxonomy" id="1072389"/>
    <lineage>
        <taxon>Eukaryota</taxon>
        <taxon>Fungi</taxon>
        <taxon>Dikarya</taxon>
        <taxon>Ascomycota</taxon>
        <taxon>Pezizomycotina</taxon>
        <taxon>Leotiomycetes</taxon>
        <taxon>Helotiales</taxon>
        <taxon>Drepanopezizaceae</taxon>
        <taxon>Drepanopeziza</taxon>
    </lineage>
</organism>
<dbReference type="EMBL" id="JH921444">
    <property type="protein sequence ID" value="EKD14911.1"/>
    <property type="molecule type" value="Genomic_DNA"/>
</dbReference>
<dbReference type="RefSeq" id="XP_007295011.1">
    <property type="nucleotide sequence ID" value="XM_007294949.1"/>
</dbReference>
<feature type="compositionally biased region" description="Low complexity" evidence="10">
    <location>
        <begin position="104"/>
        <end position="118"/>
    </location>
</feature>
<keyword evidence="14" id="KW-1185">Reference proteome</keyword>
<evidence type="ECO:0000256" key="6">
    <source>
        <dbReference type="ARBA" id="ARBA00022833"/>
    </source>
</evidence>
<dbReference type="Proteomes" id="UP000006753">
    <property type="component" value="Unassembled WGS sequence"/>
</dbReference>
<dbReference type="Pfam" id="PF13878">
    <property type="entry name" value="zf-C2H2_3"/>
    <property type="match status" value="1"/>
</dbReference>
<evidence type="ECO:0000256" key="9">
    <source>
        <dbReference type="ARBA" id="ARBA00023315"/>
    </source>
</evidence>
<dbReference type="GO" id="GO:0000785">
    <property type="term" value="C:chromatin"/>
    <property type="evidence" value="ECO:0007669"/>
    <property type="project" value="TreeGrafter"/>
</dbReference>
<evidence type="ECO:0000259" key="11">
    <source>
        <dbReference type="Pfam" id="PF13878"/>
    </source>
</evidence>
<dbReference type="PANTHER" id="PTHR45884:SF2">
    <property type="entry name" value="N-ACETYLTRANSFERASE ECO"/>
    <property type="match status" value="1"/>
</dbReference>
<dbReference type="KEGG" id="mbe:MBM_07122"/>
<dbReference type="OMA" id="IECKECR"/>
<feature type="compositionally biased region" description="Polar residues" evidence="10">
    <location>
        <begin position="63"/>
        <end position="79"/>
    </location>
</feature>
<reference evidence="13 14" key="1">
    <citation type="journal article" date="2012" name="BMC Genomics">
        <title>Sequencing the genome of Marssonina brunnea reveals fungus-poplar co-evolution.</title>
        <authorList>
            <person name="Zhu S."/>
            <person name="Cao Y.-Z."/>
            <person name="Jiang C."/>
            <person name="Tan B.-Y."/>
            <person name="Wang Z."/>
            <person name="Feng S."/>
            <person name="Zhang L."/>
            <person name="Su X.-H."/>
            <person name="Brejova B."/>
            <person name="Vinar T."/>
            <person name="Xu M."/>
            <person name="Wang M.-X."/>
            <person name="Zhang S.-G."/>
            <person name="Huang M.-R."/>
            <person name="Wu R."/>
            <person name="Zhou Y."/>
        </authorList>
    </citation>
    <scope>NUCLEOTIDE SEQUENCE [LARGE SCALE GENOMIC DNA]</scope>
    <source>
        <strain evidence="13 14">MB_m1</strain>
    </source>
</reference>
<gene>
    <name evidence="13" type="ORF">MBM_07122</name>
</gene>
<dbReference type="GeneID" id="18763057"/>
<keyword evidence="9" id="KW-0012">Acyltransferase</keyword>
<evidence type="ECO:0000256" key="5">
    <source>
        <dbReference type="ARBA" id="ARBA00022771"/>
    </source>
</evidence>
<dbReference type="PANTHER" id="PTHR45884">
    <property type="entry name" value="N-ACETYLTRANSFERASE ECO"/>
    <property type="match status" value="1"/>
</dbReference>
<dbReference type="GO" id="GO:0005634">
    <property type="term" value="C:nucleus"/>
    <property type="evidence" value="ECO:0007669"/>
    <property type="project" value="UniProtKB-SubCell"/>
</dbReference>
<proteinExistence type="inferred from homology"/>
<feature type="domain" description="N-acetyltransferase ESCO acetyl-transferase" evidence="12">
    <location>
        <begin position="388"/>
        <end position="453"/>
    </location>
</feature>
<keyword evidence="7" id="KW-0539">Nucleus</keyword>
<dbReference type="GO" id="GO:0008270">
    <property type="term" value="F:zinc ion binding"/>
    <property type="evidence" value="ECO:0007669"/>
    <property type="project" value="UniProtKB-KW"/>
</dbReference>
<evidence type="ECO:0000256" key="8">
    <source>
        <dbReference type="ARBA" id="ARBA00023306"/>
    </source>
</evidence>
<feature type="region of interest" description="Disordered" evidence="10">
    <location>
        <begin position="1"/>
        <end position="135"/>
    </location>
</feature>
<dbReference type="InterPro" id="IPR028009">
    <property type="entry name" value="ESCO_Acetyltransf_dom"/>
</dbReference>
<dbReference type="AlphaFoldDB" id="K1WPK9"/>
<comment type="similarity">
    <text evidence="2">Belongs to the acetyltransferase family. ECO subfamily.</text>
</comment>
<keyword evidence="6" id="KW-0862">Zinc</keyword>
<protein>
    <submittedName>
        <fullName evidence="13">Uncharacterized protein</fullName>
    </submittedName>
</protein>
<evidence type="ECO:0000256" key="2">
    <source>
        <dbReference type="ARBA" id="ARBA00005816"/>
    </source>
</evidence>
<evidence type="ECO:0000313" key="13">
    <source>
        <dbReference type="EMBL" id="EKD14911.1"/>
    </source>
</evidence>
<comment type="subcellular location">
    <subcellularLocation>
        <location evidence="1">Nucleus</location>
    </subcellularLocation>
</comment>
<keyword evidence="8" id="KW-0131">Cell cycle</keyword>
<dbReference type="InterPro" id="IPR028005">
    <property type="entry name" value="AcTrfase_ESCO_Znf_dom"/>
</dbReference>
<dbReference type="GO" id="GO:0061733">
    <property type="term" value="F:protein-lysine-acetyltransferase activity"/>
    <property type="evidence" value="ECO:0007669"/>
    <property type="project" value="TreeGrafter"/>
</dbReference>
<evidence type="ECO:0000313" key="14">
    <source>
        <dbReference type="Proteomes" id="UP000006753"/>
    </source>
</evidence>
<dbReference type="GO" id="GO:0007064">
    <property type="term" value="P:mitotic sister chromatid cohesion"/>
    <property type="evidence" value="ECO:0007669"/>
    <property type="project" value="TreeGrafter"/>
</dbReference>
<sequence>METGKAALGKMGGTSGNHRAPLKTYSRRKPHNTSEQTPAKRKRAEEPQSPEELPPAKKFAPSSIKNYFQPLSSSSSPAQTRAAHQPSDDLASRSTPPSSPPTFTPSSPSPKTAKPPRQLLRRRKRPKRRLTTKLDLSPIKMSTSESSVLMNCCIEGTCQHDNNTARLARNEKIMSAKFDEEDGYTNTIDNIQVPPLDEVLAAIPLTFEHGRRTAKMIQTLISAGQNPPRCSVCKLPFNANNAEDIITHKMVHNNIEFLNSNKHDLSVITDPAWTRDVGSSHKITFCKFDEHASLTVREFAIDVVRNKVDRALGYVGYESNANAEAYELGRDMLSGVAKVYIAFVGPPGLKPALRAVGVVVVRRAMAASLYSRQDGQEKWTAQDHECDMIVDRIWVDEEYRKLVPMSDEPQHLATRLVDFARLNFYYGYTVAKEKTAFSQPTSSGYRFACRYFDGVWGPGELLAVKL</sequence>
<evidence type="ECO:0000256" key="4">
    <source>
        <dbReference type="ARBA" id="ARBA00022723"/>
    </source>
</evidence>
<dbReference type="HOGENOM" id="CLU_586699_0_0_1"/>